<dbReference type="PRINTS" id="PR00723">
    <property type="entry name" value="SUBTILISIN"/>
</dbReference>
<dbReference type="InterPro" id="IPR041469">
    <property type="entry name" value="Subtilisin-like_FN3"/>
</dbReference>
<dbReference type="GO" id="GO:0005576">
    <property type="term" value="C:extracellular region"/>
    <property type="evidence" value="ECO:0007669"/>
    <property type="project" value="UniProtKB-SubCell"/>
</dbReference>
<dbReference type="CDD" id="cd02120">
    <property type="entry name" value="PA_subtilisin_like"/>
    <property type="match status" value="1"/>
</dbReference>
<dbReference type="InterPro" id="IPR015500">
    <property type="entry name" value="Peptidase_S8_subtilisin-rel"/>
</dbReference>
<protein>
    <submittedName>
        <fullName evidence="13">Uncharacterized protein</fullName>
    </submittedName>
</protein>
<accession>A0A9Q0J524</accession>
<evidence type="ECO:0000256" key="9">
    <source>
        <dbReference type="PROSITE-ProRule" id="PRU01240"/>
    </source>
</evidence>
<feature type="domain" description="Subtilisin-like protease fibronectin type-III" evidence="12">
    <location>
        <begin position="635"/>
        <end position="732"/>
    </location>
</feature>
<feature type="active site" description="Charge relay system" evidence="8 9">
    <location>
        <position position="526"/>
    </location>
</feature>
<dbReference type="SUPFAM" id="SSF52743">
    <property type="entry name" value="Subtilisin-like"/>
    <property type="match status" value="1"/>
</dbReference>
<feature type="domain" description="Inhibitor I9" evidence="11">
    <location>
        <begin position="34"/>
        <end position="114"/>
    </location>
</feature>
<proteinExistence type="inferred from homology"/>
<dbReference type="InterPro" id="IPR045051">
    <property type="entry name" value="SBT"/>
</dbReference>
<dbReference type="Pfam" id="PF00082">
    <property type="entry name" value="Peptidase_S8"/>
    <property type="match status" value="1"/>
</dbReference>
<dbReference type="InterPro" id="IPR036852">
    <property type="entry name" value="Peptidase_S8/S53_dom_sf"/>
</dbReference>
<dbReference type="PANTHER" id="PTHR10795">
    <property type="entry name" value="PROPROTEIN CONVERTASE SUBTILISIN/KEXIN"/>
    <property type="match status" value="1"/>
</dbReference>
<keyword evidence="5" id="KW-0732">Signal</keyword>
<evidence type="ECO:0000313" key="13">
    <source>
        <dbReference type="EMBL" id="KAJ4829906.1"/>
    </source>
</evidence>
<comment type="caution">
    <text evidence="13">The sequence shown here is derived from an EMBL/GenBank/DDBJ whole genome shotgun (WGS) entry which is preliminary data.</text>
</comment>
<dbReference type="Pfam" id="PF17766">
    <property type="entry name" value="fn3_6"/>
    <property type="match status" value="1"/>
</dbReference>
<keyword evidence="3" id="KW-0964">Secreted</keyword>
<dbReference type="EMBL" id="JAKUCV010005782">
    <property type="protein sequence ID" value="KAJ4829906.1"/>
    <property type="molecule type" value="Genomic_DNA"/>
</dbReference>
<feature type="domain" description="Peptidase S8/S53" evidence="10">
    <location>
        <begin position="138"/>
        <end position="576"/>
    </location>
</feature>
<dbReference type="FunFam" id="2.60.40.2310:FF:000001">
    <property type="entry name" value="Subtilisin-like protease SBT1.5"/>
    <property type="match status" value="1"/>
</dbReference>
<evidence type="ECO:0000256" key="6">
    <source>
        <dbReference type="ARBA" id="ARBA00022801"/>
    </source>
</evidence>
<dbReference type="FunFam" id="3.30.70.80:FF:000002">
    <property type="entry name" value="Subtilisin-like protease SBT5.3"/>
    <property type="match status" value="1"/>
</dbReference>
<dbReference type="AlphaFoldDB" id="A0A9Q0J524"/>
<evidence type="ECO:0000256" key="7">
    <source>
        <dbReference type="ARBA" id="ARBA00022825"/>
    </source>
</evidence>
<keyword evidence="14" id="KW-1185">Reference proteome</keyword>
<reference evidence="13" key="1">
    <citation type="submission" date="2022-02" db="EMBL/GenBank/DDBJ databases">
        <authorList>
            <person name="Henning P.M."/>
            <person name="McCubbin A.G."/>
            <person name="Shore J.S."/>
        </authorList>
    </citation>
    <scope>NUCLEOTIDE SEQUENCE</scope>
    <source>
        <strain evidence="13">F60SS</strain>
        <tissue evidence="13">Leaves</tissue>
    </source>
</reference>
<evidence type="ECO:0000256" key="8">
    <source>
        <dbReference type="PIRSR" id="PIRSR615500-1"/>
    </source>
</evidence>
<dbReference type="GO" id="GO:0004252">
    <property type="term" value="F:serine-type endopeptidase activity"/>
    <property type="evidence" value="ECO:0007669"/>
    <property type="project" value="UniProtKB-UniRule"/>
</dbReference>
<dbReference type="InterPro" id="IPR023828">
    <property type="entry name" value="Peptidase_S8_Ser-AS"/>
</dbReference>
<organism evidence="13 14">
    <name type="scientific">Turnera subulata</name>
    <dbReference type="NCBI Taxonomy" id="218843"/>
    <lineage>
        <taxon>Eukaryota</taxon>
        <taxon>Viridiplantae</taxon>
        <taxon>Streptophyta</taxon>
        <taxon>Embryophyta</taxon>
        <taxon>Tracheophyta</taxon>
        <taxon>Spermatophyta</taxon>
        <taxon>Magnoliopsida</taxon>
        <taxon>eudicotyledons</taxon>
        <taxon>Gunneridae</taxon>
        <taxon>Pentapetalae</taxon>
        <taxon>rosids</taxon>
        <taxon>fabids</taxon>
        <taxon>Malpighiales</taxon>
        <taxon>Passifloraceae</taxon>
        <taxon>Turnera</taxon>
    </lineage>
</organism>
<dbReference type="GO" id="GO:0006508">
    <property type="term" value="P:proteolysis"/>
    <property type="evidence" value="ECO:0007669"/>
    <property type="project" value="UniProtKB-KW"/>
</dbReference>
<dbReference type="InterPro" id="IPR037045">
    <property type="entry name" value="S8pro/Inhibitor_I9_sf"/>
</dbReference>
<dbReference type="InterPro" id="IPR034197">
    <property type="entry name" value="Peptidases_S8_3"/>
</dbReference>
<evidence type="ECO:0000313" key="14">
    <source>
        <dbReference type="Proteomes" id="UP001141552"/>
    </source>
</evidence>
<dbReference type="InterPro" id="IPR000209">
    <property type="entry name" value="Peptidase_S8/S53_dom"/>
</dbReference>
<dbReference type="PROSITE" id="PS51892">
    <property type="entry name" value="SUBTILASE"/>
    <property type="match status" value="1"/>
</dbReference>
<evidence type="ECO:0000256" key="4">
    <source>
        <dbReference type="ARBA" id="ARBA00022670"/>
    </source>
</evidence>
<comment type="similarity">
    <text evidence="2 9">Belongs to the peptidase S8 family.</text>
</comment>
<keyword evidence="4 9" id="KW-0645">Protease</keyword>
<evidence type="ECO:0000259" key="11">
    <source>
        <dbReference type="Pfam" id="PF05922"/>
    </source>
</evidence>
<dbReference type="InterPro" id="IPR010259">
    <property type="entry name" value="S8pro/Inhibitor_I9"/>
</dbReference>
<evidence type="ECO:0000256" key="2">
    <source>
        <dbReference type="ARBA" id="ARBA00011073"/>
    </source>
</evidence>
<dbReference type="OrthoDB" id="4803627at2759"/>
<evidence type="ECO:0000256" key="5">
    <source>
        <dbReference type="ARBA" id="ARBA00022729"/>
    </source>
</evidence>
<sequence length="735" mass="78255">MPKMNKVVMFYFFFSFFIATGSLLCSASGDVRKVYIVYMGSLSSQPEYSPTSHHLSMLQEALDDSGFDQDSVLIASYKRSFNGFAANLTNTEAQKLASMEGVVSVFPSRTLHLQTTRSWDFMGLDESAATQTPPGAASDVIIGVLDSGIWPESESFRDEGFGPPPKKWKGICSGGVGFKCNNKIIGARGYKSSGPNVRDTKGHGTHTASTAAGNRVKDISFYGLAKGTARGGLPSARVAAYKVCNHGCESSDVLLGFDDAIADGVDIITISLGGQGATNLVSDEIAIGSFHAMEKGILTVHSAGNTGPFSGTVTSVAPWLLSVAASSTDRQIIDKVVLGNGKTIIGSSVNTFTFNGRKFPLIRGADASTVCSEDSARMCEADCLNSTLVKGKIVLCERTGGVSASRDNGAVGTILLSRTPDNIPFIRSAPATSLTPNDYNLVQSYTAYTKNPTAEILSSDVIKDSAAPAVASFSSRGPNTVMPDIMKPDISAPGVDILAAFSPVAAPTSDPKDNRRVKYSISSGTSMACPHVAGAAAYIKAFHPDWSPSVIKSALMTTAWPMNASKNPDGEFAYGAGHMNPKKAIHPGLVYDAYREDYIKLLCSAGYGEQEISKLTRDNNISCPSGSEKKSRTTDFNYPSMTVKVEPRTAFQVGFHRTVTNVGPSGSTYKAKIMSNPRLRVKVEPRVLSFDSSNKKKSFRVTIAGRGLRDKTMVTASLVWSDGIHSVRSPIIAYA</sequence>
<evidence type="ECO:0000259" key="12">
    <source>
        <dbReference type="Pfam" id="PF17766"/>
    </source>
</evidence>
<dbReference type="Gene3D" id="2.60.40.2310">
    <property type="match status" value="1"/>
</dbReference>
<feature type="active site" description="Charge relay system" evidence="8 9">
    <location>
        <position position="146"/>
    </location>
</feature>
<evidence type="ECO:0000256" key="3">
    <source>
        <dbReference type="ARBA" id="ARBA00022525"/>
    </source>
</evidence>
<comment type="subcellular location">
    <subcellularLocation>
        <location evidence="1">Secreted</location>
    </subcellularLocation>
</comment>
<evidence type="ECO:0000256" key="1">
    <source>
        <dbReference type="ARBA" id="ARBA00004613"/>
    </source>
</evidence>
<dbReference type="PROSITE" id="PS00138">
    <property type="entry name" value="SUBTILASE_SER"/>
    <property type="match status" value="1"/>
</dbReference>
<evidence type="ECO:0000259" key="10">
    <source>
        <dbReference type="Pfam" id="PF00082"/>
    </source>
</evidence>
<dbReference type="Gene3D" id="3.40.50.200">
    <property type="entry name" value="Peptidase S8/S53 domain"/>
    <property type="match status" value="1"/>
</dbReference>
<dbReference type="Proteomes" id="UP001141552">
    <property type="component" value="Unassembled WGS sequence"/>
</dbReference>
<keyword evidence="7 9" id="KW-0720">Serine protease</keyword>
<dbReference type="Gene3D" id="3.30.70.80">
    <property type="entry name" value="Peptidase S8 propeptide/proteinase inhibitor I9"/>
    <property type="match status" value="1"/>
</dbReference>
<feature type="active site" description="Charge relay system" evidence="8 9">
    <location>
        <position position="203"/>
    </location>
</feature>
<reference evidence="13" key="2">
    <citation type="journal article" date="2023" name="Plants (Basel)">
        <title>Annotation of the Turnera subulata (Passifloraceae) Draft Genome Reveals the S-Locus Evolved after the Divergence of Turneroideae from Passifloroideae in a Stepwise Manner.</title>
        <authorList>
            <person name="Henning P.M."/>
            <person name="Roalson E.H."/>
            <person name="Mir W."/>
            <person name="McCubbin A.G."/>
            <person name="Shore J.S."/>
        </authorList>
    </citation>
    <scope>NUCLEOTIDE SEQUENCE</scope>
    <source>
        <strain evidence="13">F60SS</strain>
    </source>
</reference>
<keyword evidence="6 9" id="KW-0378">Hydrolase</keyword>
<dbReference type="Gene3D" id="3.50.30.30">
    <property type="match status" value="1"/>
</dbReference>
<gene>
    <name evidence="13" type="ORF">Tsubulata_025135</name>
</gene>
<dbReference type="CDD" id="cd04852">
    <property type="entry name" value="Peptidases_S8_3"/>
    <property type="match status" value="1"/>
</dbReference>
<name>A0A9Q0J524_9ROSI</name>
<dbReference type="Pfam" id="PF05922">
    <property type="entry name" value="Inhibitor_I9"/>
    <property type="match status" value="1"/>
</dbReference>